<dbReference type="SMART" id="SM00342">
    <property type="entry name" value="HTH_ARAC"/>
    <property type="match status" value="1"/>
</dbReference>
<keyword evidence="5" id="KW-1185">Reference proteome</keyword>
<keyword evidence="1" id="KW-0805">Transcription regulation</keyword>
<dbReference type="GO" id="GO:0043565">
    <property type="term" value="F:sequence-specific DNA binding"/>
    <property type="evidence" value="ECO:0007669"/>
    <property type="project" value="InterPro"/>
</dbReference>
<dbReference type="Gene3D" id="1.10.10.60">
    <property type="entry name" value="Homeodomain-like"/>
    <property type="match status" value="2"/>
</dbReference>
<proteinExistence type="predicted"/>
<gene>
    <name evidence="4" type="ORF">CH339_13015</name>
</gene>
<dbReference type="InterPro" id="IPR009594">
    <property type="entry name" value="Tscrpt_reg_HTH_AraC_N"/>
</dbReference>
<protein>
    <submittedName>
        <fullName evidence="4">AraC family transcriptional regulator CmrA</fullName>
    </submittedName>
</protein>
<dbReference type="PANTHER" id="PTHR43436">
    <property type="entry name" value="ARAC-FAMILY TRANSCRIPTIONAL REGULATOR"/>
    <property type="match status" value="1"/>
</dbReference>
<dbReference type="InterPro" id="IPR009057">
    <property type="entry name" value="Homeodomain-like_sf"/>
</dbReference>
<evidence type="ECO:0000256" key="1">
    <source>
        <dbReference type="ARBA" id="ARBA00023015"/>
    </source>
</evidence>
<dbReference type="Pfam" id="PF06719">
    <property type="entry name" value="AraC_N"/>
    <property type="match status" value="1"/>
</dbReference>
<dbReference type="Proteomes" id="UP000249299">
    <property type="component" value="Unassembled WGS sequence"/>
</dbReference>
<feature type="domain" description="HTH araC/xylS-type" evidence="3">
    <location>
        <begin position="190"/>
        <end position="288"/>
    </location>
</feature>
<dbReference type="AlphaFoldDB" id="A0A327JMV3"/>
<dbReference type="OrthoDB" id="9802263at2"/>
<dbReference type="PROSITE" id="PS01124">
    <property type="entry name" value="HTH_ARAC_FAMILY_2"/>
    <property type="match status" value="1"/>
</dbReference>
<comment type="caution">
    <text evidence="4">The sequence shown here is derived from an EMBL/GenBank/DDBJ whole genome shotgun (WGS) entry which is preliminary data.</text>
</comment>
<evidence type="ECO:0000259" key="3">
    <source>
        <dbReference type="PROSITE" id="PS01124"/>
    </source>
</evidence>
<keyword evidence="2" id="KW-0804">Transcription</keyword>
<evidence type="ECO:0000256" key="2">
    <source>
        <dbReference type="ARBA" id="ARBA00023163"/>
    </source>
</evidence>
<dbReference type="InterPro" id="IPR018060">
    <property type="entry name" value="HTH_AraC"/>
</dbReference>
<dbReference type="SUPFAM" id="SSF46689">
    <property type="entry name" value="Homeodomain-like"/>
    <property type="match status" value="2"/>
</dbReference>
<reference evidence="4 5" key="1">
    <citation type="submission" date="2017-07" db="EMBL/GenBank/DDBJ databases">
        <title>Draft Genome Sequences of Select Purple Nonsulfur Bacteria.</title>
        <authorList>
            <person name="Lasarre B."/>
            <person name="Mckinlay J.B."/>
        </authorList>
    </citation>
    <scope>NUCLEOTIDE SEQUENCE [LARGE SCALE GENOMIC DNA]</scope>
    <source>
        <strain evidence="4 5">DSM 11290</strain>
    </source>
</reference>
<dbReference type="PANTHER" id="PTHR43436:SF1">
    <property type="entry name" value="TRANSCRIPTIONAL REGULATORY PROTEIN"/>
    <property type="match status" value="1"/>
</dbReference>
<evidence type="ECO:0000313" key="5">
    <source>
        <dbReference type="Proteomes" id="UP000249299"/>
    </source>
</evidence>
<dbReference type="EMBL" id="NPEV01000027">
    <property type="protein sequence ID" value="RAI26664.1"/>
    <property type="molecule type" value="Genomic_DNA"/>
</dbReference>
<dbReference type="GO" id="GO:0003700">
    <property type="term" value="F:DNA-binding transcription factor activity"/>
    <property type="evidence" value="ECO:0007669"/>
    <property type="project" value="InterPro"/>
</dbReference>
<organism evidence="4 5">
    <name type="scientific">Rhodobium orientis</name>
    <dbReference type="NCBI Taxonomy" id="34017"/>
    <lineage>
        <taxon>Bacteria</taxon>
        <taxon>Pseudomonadati</taxon>
        <taxon>Pseudomonadota</taxon>
        <taxon>Alphaproteobacteria</taxon>
        <taxon>Hyphomicrobiales</taxon>
        <taxon>Rhodobiaceae</taxon>
        <taxon>Rhodobium</taxon>
    </lineage>
</organism>
<accession>A0A327JMV3</accession>
<evidence type="ECO:0000313" key="4">
    <source>
        <dbReference type="EMBL" id="RAI26664.1"/>
    </source>
</evidence>
<name>A0A327JMV3_9HYPH</name>
<dbReference type="Pfam" id="PF12833">
    <property type="entry name" value="HTH_18"/>
    <property type="match status" value="1"/>
</dbReference>
<sequence>MATLQDLAAVMGRHSSDGRVETPIPGVSLVSSVSETLPNRVIYEPFLCVIAQGAKEVTLGDRVFAYEAGRYVVASIDLPVCGRITEARRDRPFLSFSLRLDPAVLAELLLSLPERRDTEAPPLAGLSVATLPGDVLDPVVRLVSLLDTPGDIPVLAPLFEREILYRLLKGEKGAMLRQIALSDSRLSQIGRAIAAIRNGYSEALRIEALADIAGMSTASFHRHFKTVTAMTPLQYQKQIRLQEARRLLVSQRGDAAHVAFTVGYESPSQFSREYARLFGAPPGRDAAALRDLGDRDPRRLAEMLQADA</sequence>
<dbReference type="RefSeq" id="WP_111434804.1">
    <property type="nucleotide sequence ID" value="NZ_JACIGG010000026.1"/>
</dbReference>